<name>A0ABX4N833_9LEPT</name>
<evidence type="ECO:0000313" key="2">
    <source>
        <dbReference type="Proteomes" id="UP000231919"/>
    </source>
</evidence>
<gene>
    <name evidence="1" type="ORF">CH378_12305</name>
</gene>
<protein>
    <submittedName>
        <fullName evidence="1">Uncharacterized protein</fullName>
    </submittedName>
</protein>
<comment type="caution">
    <text evidence="1">The sequence shown here is derived from an EMBL/GenBank/DDBJ whole genome shotgun (WGS) entry which is preliminary data.</text>
</comment>
<keyword evidence="2" id="KW-1185">Reference proteome</keyword>
<accession>A0ABX4N833</accession>
<dbReference type="Proteomes" id="UP000231919">
    <property type="component" value="Unassembled WGS sequence"/>
</dbReference>
<sequence length="60" mass="6741">MSWHNELAERASFDLNCSVEKLEIKKLGSESKAGVIGCNQRATYIRVGYQWIMNNAGGHQ</sequence>
<organism evidence="1 2">
    <name type="scientific">Leptospira kmetyi</name>
    <dbReference type="NCBI Taxonomy" id="408139"/>
    <lineage>
        <taxon>Bacteria</taxon>
        <taxon>Pseudomonadati</taxon>
        <taxon>Spirochaetota</taxon>
        <taxon>Spirochaetia</taxon>
        <taxon>Leptospirales</taxon>
        <taxon>Leptospiraceae</taxon>
        <taxon>Leptospira</taxon>
    </lineage>
</organism>
<dbReference type="EMBL" id="NPDP01000021">
    <property type="protein sequence ID" value="PJZ29469.1"/>
    <property type="molecule type" value="Genomic_DNA"/>
</dbReference>
<proteinExistence type="predicted"/>
<evidence type="ECO:0000313" key="1">
    <source>
        <dbReference type="EMBL" id="PJZ29469.1"/>
    </source>
</evidence>
<reference evidence="1 2" key="1">
    <citation type="submission" date="2017-07" db="EMBL/GenBank/DDBJ databases">
        <title>Leptospira spp. isolated from tropical soils.</title>
        <authorList>
            <person name="Thibeaux R."/>
            <person name="Iraola G."/>
            <person name="Ferres I."/>
            <person name="Bierque E."/>
            <person name="Girault D."/>
            <person name="Soupe-Gilbert M.-E."/>
            <person name="Picardeau M."/>
            <person name="Goarant C."/>
        </authorList>
    </citation>
    <scope>NUCLEOTIDE SEQUENCE [LARGE SCALE GENOMIC DNA]</scope>
    <source>
        <strain evidence="1 2">JW2-C-B1</strain>
    </source>
</reference>